<dbReference type="Proteomes" id="UP000010146">
    <property type="component" value="Unassembled WGS sequence"/>
</dbReference>
<evidence type="ECO:0008006" key="3">
    <source>
        <dbReference type="Google" id="ProtNLM"/>
    </source>
</evidence>
<reference evidence="1 2" key="1">
    <citation type="submission" date="2008-07" db="EMBL/GenBank/DDBJ databases">
        <authorList>
            <person name="Gonzalez J."/>
            <person name="Sokolova T."/>
            <person name="Ferriera S."/>
            <person name="Johnson J."/>
            <person name="Kravitz S."/>
            <person name="Beeson K."/>
            <person name="Sutton G."/>
            <person name="Rogers Y.-H."/>
            <person name="Friedman R."/>
            <person name="Frazier M."/>
            <person name="Venter J.C."/>
        </authorList>
    </citation>
    <scope>NUCLEOTIDE SEQUENCE [LARGE SCALE GENOMIC DNA]</scope>
    <source>
        <strain evidence="1 2">DSM 12653</strain>
    </source>
</reference>
<accession>A0A0F5PKJ4</accession>
<dbReference type="Gene3D" id="1.25.10.10">
    <property type="entry name" value="Leucine-rich Repeat Variant"/>
    <property type="match status" value="1"/>
</dbReference>
<reference evidence="1 2" key="2">
    <citation type="journal article" date="2015" name="BMC Genomics">
        <title>Analysis of three genomes within the thermophilic bacterial species Caldanaerobacter subterraneus with a focus on carbon monoxide dehydrogenase evolution and hydrolase diversity.</title>
        <authorList>
            <person name="Sant'Anna F.H."/>
            <person name="Lebedinsky A.V."/>
            <person name="Sokolova T.G."/>
            <person name="Robb F.T."/>
            <person name="Gonzalez J.M."/>
        </authorList>
    </citation>
    <scope>NUCLEOTIDE SEQUENCE [LARGE SCALE GENOMIC DNA]</scope>
    <source>
        <strain evidence="1 2">DSM 12653</strain>
    </source>
</reference>
<dbReference type="InterPro" id="IPR016024">
    <property type="entry name" value="ARM-type_fold"/>
</dbReference>
<dbReference type="InterPro" id="IPR011989">
    <property type="entry name" value="ARM-like"/>
</dbReference>
<evidence type="ECO:0000313" key="1">
    <source>
        <dbReference type="EMBL" id="KKC29153.1"/>
    </source>
</evidence>
<gene>
    <name evidence="1" type="ORF">CDSM653_01769</name>
</gene>
<sequence>MRYICPVCFKIAEVGEEKCSNCGYDFKNISDDDYSEKLIKALNHPDYNVAYMAAKIIGELKIKKAEGELIKYLQNSVKTRKDPYIEQMVVWALGEIGGEKSYKFLLKNRDKFSILTKNIIEDSLKKIKTRMANKEGEAIGK</sequence>
<proteinExistence type="predicted"/>
<dbReference type="Pfam" id="PF13646">
    <property type="entry name" value="HEAT_2"/>
    <property type="match status" value="1"/>
</dbReference>
<dbReference type="SUPFAM" id="SSF48371">
    <property type="entry name" value="ARM repeat"/>
    <property type="match status" value="1"/>
</dbReference>
<dbReference type="EMBL" id="ABXP02000104">
    <property type="protein sequence ID" value="KKC29153.1"/>
    <property type="molecule type" value="Genomic_DNA"/>
</dbReference>
<organism evidence="1 2">
    <name type="scientific">Caldanaerobacter subterraneus subsp. pacificus DSM 12653</name>
    <dbReference type="NCBI Taxonomy" id="391606"/>
    <lineage>
        <taxon>Bacteria</taxon>
        <taxon>Bacillati</taxon>
        <taxon>Bacillota</taxon>
        <taxon>Clostridia</taxon>
        <taxon>Thermoanaerobacterales</taxon>
        <taxon>Thermoanaerobacteraceae</taxon>
        <taxon>Caldanaerobacter</taxon>
    </lineage>
</organism>
<protein>
    <recommendedName>
        <fullName evidence="3">HEAT repeat protein</fullName>
    </recommendedName>
</protein>
<dbReference type="AlphaFoldDB" id="A0A0F5PKJ4"/>
<name>A0A0F5PKJ4_9THEO</name>
<evidence type="ECO:0000313" key="2">
    <source>
        <dbReference type="Proteomes" id="UP000010146"/>
    </source>
</evidence>
<dbReference type="RefSeq" id="WP_011026062.1">
    <property type="nucleotide sequence ID" value="NZ_ABXP02000104.1"/>
</dbReference>
<reference evidence="2" key="3">
    <citation type="submission" date="2015-02" db="EMBL/GenBank/DDBJ databases">
        <title>Genome analysis of three genomes within the thermophilic hydrogenogenic bacterial species Caldanaerobacter subterraneus.</title>
        <authorList>
            <person name="Sant'Anna F.H."/>
            <person name="Lebedinsky A."/>
            <person name="Sokolova T."/>
            <person name="Robb F.T."/>
            <person name="Gonzalez J.M."/>
        </authorList>
    </citation>
    <scope>NUCLEOTIDE SEQUENCE [LARGE SCALE GENOMIC DNA]</scope>
    <source>
        <strain evidence="2">DSM 12653</strain>
    </source>
</reference>
<comment type="caution">
    <text evidence="1">The sequence shown here is derived from an EMBL/GenBank/DDBJ whole genome shotgun (WGS) entry which is preliminary data.</text>
</comment>